<dbReference type="AlphaFoldDB" id="A0A1C1CVX5"/>
<evidence type="ECO:0000313" key="2">
    <source>
        <dbReference type="EMBL" id="OCT52683.1"/>
    </source>
</evidence>
<dbReference type="EMBL" id="LGRB01000008">
    <property type="protein sequence ID" value="OCT52683.1"/>
    <property type="molecule type" value="Genomic_DNA"/>
</dbReference>
<gene>
    <name evidence="2" type="ORF">CLCR_09831</name>
</gene>
<evidence type="ECO:0000313" key="3">
    <source>
        <dbReference type="Proteomes" id="UP000094526"/>
    </source>
</evidence>
<feature type="transmembrane region" description="Helical" evidence="1">
    <location>
        <begin position="61"/>
        <end position="83"/>
    </location>
</feature>
<dbReference type="PANTHER" id="PTHR37576">
    <property type="entry name" value="DEFECT AT LOW TEMPERATURE PROTEIN 1"/>
    <property type="match status" value="1"/>
</dbReference>
<keyword evidence="1" id="KW-0472">Membrane</keyword>
<name>A0A1C1CVX5_9EURO</name>
<organism evidence="2 3">
    <name type="scientific">Cladophialophora carrionii</name>
    <dbReference type="NCBI Taxonomy" id="86049"/>
    <lineage>
        <taxon>Eukaryota</taxon>
        <taxon>Fungi</taxon>
        <taxon>Dikarya</taxon>
        <taxon>Ascomycota</taxon>
        <taxon>Pezizomycotina</taxon>
        <taxon>Eurotiomycetes</taxon>
        <taxon>Chaetothyriomycetidae</taxon>
        <taxon>Chaetothyriales</taxon>
        <taxon>Herpotrichiellaceae</taxon>
        <taxon>Cladophialophora</taxon>
    </lineage>
</organism>
<reference evidence="3" key="1">
    <citation type="submission" date="2015-07" db="EMBL/GenBank/DDBJ databases">
        <authorList>
            <person name="Teixeira M.M."/>
            <person name="Souza R.C."/>
            <person name="Almeida L.G."/>
            <person name="Vicente V.A."/>
            <person name="de Hoog S."/>
            <person name="Bocca A.L."/>
            <person name="de Almeida S.R."/>
            <person name="Vasconcelos A.T."/>
            <person name="Felipe M.S."/>
        </authorList>
    </citation>
    <scope>NUCLEOTIDE SEQUENCE [LARGE SCALE GENOMIC DNA]</scope>
    <source>
        <strain evidence="3">KSF</strain>
    </source>
</reference>
<dbReference type="PANTHER" id="PTHR37576:SF2">
    <property type="entry name" value="DEFECT AT LOW TEMPERATURE PROTEIN 1"/>
    <property type="match status" value="1"/>
</dbReference>
<keyword evidence="3" id="KW-1185">Reference proteome</keyword>
<feature type="transmembrane region" description="Helical" evidence="1">
    <location>
        <begin position="103"/>
        <end position="129"/>
    </location>
</feature>
<keyword evidence="1" id="KW-0812">Transmembrane</keyword>
<dbReference type="STRING" id="86049.A0A1C1CVX5"/>
<dbReference type="VEuPathDB" id="FungiDB:CLCR_09831"/>
<keyword evidence="1" id="KW-1133">Transmembrane helix</keyword>
<accession>A0A1C1CVX5</accession>
<dbReference type="Proteomes" id="UP000094526">
    <property type="component" value="Unassembled WGS sequence"/>
</dbReference>
<comment type="caution">
    <text evidence="2">The sequence shown here is derived from an EMBL/GenBank/DDBJ whole genome shotgun (WGS) entry which is preliminary data.</text>
</comment>
<proteinExistence type="predicted"/>
<dbReference type="Pfam" id="PF11374">
    <property type="entry name" value="DUF3176"/>
    <property type="match status" value="1"/>
</dbReference>
<evidence type="ECO:0000256" key="1">
    <source>
        <dbReference type="SAM" id="Phobius"/>
    </source>
</evidence>
<feature type="transmembrane region" description="Helical" evidence="1">
    <location>
        <begin position="161"/>
        <end position="181"/>
    </location>
</feature>
<dbReference type="VEuPathDB" id="FungiDB:G647_01657"/>
<dbReference type="OrthoDB" id="5357734at2759"/>
<feature type="transmembrane region" description="Helical" evidence="1">
    <location>
        <begin position="540"/>
        <end position="563"/>
    </location>
</feature>
<sequence>MGVDETVTITSNPVTEHDHLERKPSVGHRMLNGTRTWASRFFPWSADNGEVNIQDVAKARYVPWLGLMAMILSGMTILFSWIVLKVVDGDVQKEESYLKPASWLSAILSGNSVLLHIALSEGVTTAWWFMASRRNATVRDIHETWSMGQSLSAVLLAGKRFNYVALATLFVASISLNGFLLQNAITTVPSHLNTTDIPINVGMVEEWPTGFSAYLSGGSFSRYGDVFGEAVQLIDGDRGTYWDDTYLNYADDPDSGLCGGWDASGTCTGRVVAPGFWPSCATSYVPYNMDPKDHPNQTLTRTVFSTRIDWDVETPNVFNFSSVFKYLADCDAQYLVRNCTFRAARISYPFALFPADRLGDHAILKKNKDWHRGFNIVSLNVNSTYDNDTLVSYLNSASDIDPGSSTFGGVAHYLQTVFNAEMEWTWNGSMWSINTTGRQAETALLETAKIMYDPNPGNYGPTSLSDPNFCNNTLYYMQNGDHTVIEDEMRDRLRNLMFMASVFQYESEYAMTPLDFFPPYQTVLGERIAPALRYKVLYRYWAGSLAVTSVIILMITPTFWGFWRLRGKVTLSPIDTAAALDAPLVHTNQEMIDPRSRLKEIGARPLYSAGRSGSGGSTLATF</sequence>
<protein>
    <submittedName>
        <fullName evidence="2">Uncharacterized protein</fullName>
    </submittedName>
</protein>
<dbReference type="InterPro" id="IPR021514">
    <property type="entry name" value="DUF3176"/>
</dbReference>